<comment type="caution">
    <text evidence="3">The sequence shown here is derived from an EMBL/GenBank/DDBJ whole genome shotgun (WGS) entry which is preliminary data.</text>
</comment>
<feature type="non-terminal residue" evidence="3">
    <location>
        <position position="144"/>
    </location>
</feature>
<dbReference type="AlphaFoldDB" id="A0A4V2Z3Z6"/>
<feature type="compositionally biased region" description="Low complexity" evidence="1">
    <location>
        <begin position="1"/>
        <end position="11"/>
    </location>
</feature>
<name>A0A4V2Z3Z6_9ACTN</name>
<dbReference type="CDD" id="cd00085">
    <property type="entry name" value="HNHc"/>
    <property type="match status" value="1"/>
</dbReference>
<keyword evidence="3" id="KW-0540">Nuclease</keyword>
<keyword evidence="3" id="KW-0378">Hydrolase</keyword>
<dbReference type="OrthoDB" id="5242272at2"/>
<keyword evidence="3" id="KW-0255">Endonuclease</keyword>
<dbReference type="InterPro" id="IPR003615">
    <property type="entry name" value="HNH_nuc"/>
</dbReference>
<evidence type="ECO:0000259" key="2">
    <source>
        <dbReference type="SMART" id="SM00507"/>
    </source>
</evidence>
<organism evidence="3 4">
    <name type="scientific">Jiangella asiatica</name>
    <dbReference type="NCBI Taxonomy" id="2530372"/>
    <lineage>
        <taxon>Bacteria</taxon>
        <taxon>Bacillati</taxon>
        <taxon>Actinomycetota</taxon>
        <taxon>Actinomycetes</taxon>
        <taxon>Jiangellales</taxon>
        <taxon>Jiangellaceae</taxon>
        <taxon>Jiangella</taxon>
    </lineage>
</organism>
<dbReference type="RefSeq" id="WP_131892049.1">
    <property type="nucleotide sequence ID" value="NZ_SMKZ01000004.1"/>
</dbReference>
<dbReference type="InParanoid" id="A0A4V2Z3Z6"/>
<protein>
    <submittedName>
        <fullName evidence="3">HNH endonuclease</fullName>
    </submittedName>
</protein>
<sequence>MTNPAGSTATAPSPPPPHAASPPTPLCADCSPTPPPEKSSRIRHTTYAPPAALAAFVIARDITCRFPTCTRPSCEADIDHKIPYHDGGTTGAANTWALHRTHHLDRTHHGHTIHTGPDGHTSWTTPAGFTYPIDPEAVGPMHTT</sequence>
<evidence type="ECO:0000256" key="1">
    <source>
        <dbReference type="SAM" id="MobiDB-lite"/>
    </source>
</evidence>
<dbReference type="GO" id="GO:0004519">
    <property type="term" value="F:endonuclease activity"/>
    <property type="evidence" value="ECO:0007669"/>
    <property type="project" value="UniProtKB-KW"/>
</dbReference>
<dbReference type="SMART" id="SM00507">
    <property type="entry name" value="HNHc"/>
    <property type="match status" value="1"/>
</dbReference>
<gene>
    <name evidence="3" type="ORF">E1269_05165</name>
</gene>
<proteinExistence type="predicted"/>
<feature type="domain" description="HNH nuclease" evidence="2">
    <location>
        <begin position="52"/>
        <end position="104"/>
    </location>
</feature>
<evidence type="ECO:0000313" key="3">
    <source>
        <dbReference type="EMBL" id="TDE14128.1"/>
    </source>
</evidence>
<evidence type="ECO:0000313" key="4">
    <source>
        <dbReference type="Proteomes" id="UP000294739"/>
    </source>
</evidence>
<feature type="compositionally biased region" description="Pro residues" evidence="1">
    <location>
        <begin position="12"/>
        <end position="25"/>
    </location>
</feature>
<accession>A0A4V2Z3Z6</accession>
<feature type="region of interest" description="Disordered" evidence="1">
    <location>
        <begin position="1"/>
        <end position="43"/>
    </location>
</feature>
<dbReference type="EMBL" id="SMKZ01000004">
    <property type="protein sequence ID" value="TDE14128.1"/>
    <property type="molecule type" value="Genomic_DNA"/>
</dbReference>
<reference evidence="3 4" key="1">
    <citation type="submission" date="2019-03" db="EMBL/GenBank/DDBJ databases">
        <title>Draft genome sequences of novel Actinobacteria.</title>
        <authorList>
            <person name="Sahin N."/>
            <person name="Ay H."/>
            <person name="Saygin H."/>
        </authorList>
    </citation>
    <scope>NUCLEOTIDE SEQUENCE [LARGE SCALE GENOMIC DNA]</scope>
    <source>
        <strain evidence="3 4">5K138</strain>
    </source>
</reference>
<keyword evidence="4" id="KW-1185">Reference proteome</keyword>
<dbReference type="Proteomes" id="UP000294739">
    <property type="component" value="Unassembled WGS sequence"/>
</dbReference>